<evidence type="ECO:0000313" key="2">
    <source>
        <dbReference type="EMBL" id="GFS67415.1"/>
    </source>
</evidence>
<accession>A0A8X6J0C7</accession>
<dbReference type="Proteomes" id="UP000887013">
    <property type="component" value="Unassembled WGS sequence"/>
</dbReference>
<reference evidence="2" key="1">
    <citation type="submission" date="2020-08" db="EMBL/GenBank/DDBJ databases">
        <title>Multicomponent nature underlies the extraordinary mechanical properties of spider dragline silk.</title>
        <authorList>
            <person name="Kono N."/>
            <person name="Nakamura H."/>
            <person name="Mori M."/>
            <person name="Yoshida Y."/>
            <person name="Ohtoshi R."/>
            <person name="Malay A.D."/>
            <person name="Moran D.A.P."/>
            <person name="Tomita M."/>
            <person name="Numata K."/>
            <person name="Arakawa K."/>
        </authorList>
    </citation>
    <scope>NUCLEOTIDE SEQUENCE</scope>
</reference>
<comment type="caution">
    <text evidence="2">The sequence shown here is derived from an EMBL/GenBank/DDBJ whole genome shotgun (WGS) entry which is preliminary data.</text>
</comment>
<evidence type="ECO:0000256" key="1">
    <source>
        <dbReference type="SAM" id="MobiDB-lite"/>
    </source>
</evidence>
<evidence type="ECO:0000313" key="3">
    <source>
        <dbReference type="Proteomes" id="UP000887013"/>
    </source>
</evidence>
<dbReference type="EMBL" id="BMAW01094788">
    <property type="protein sequence ID" value="GFS67415.1"/>
    <property type="molecule type" value="Genomic_DNA"/>
</dbReference>
<sequence>MRNNKYGKMTKLNKINKGTDPLNPLLSAQPNTNGHFALQRAISSNRPLSIYLTILQLTLTFQDRLPHSLLLPLRASSTRMSTLSFTPCQRIAGVCILPLNPLSIPSRPKGINLGRSTFLRKEERDEMRSEEEKALWSNKSGRNGTCEVSKRGCSEQ</sequence>
<gene>
    <name evidence="2" type="ORF">NPIL_307391</name>
</gene>
<dbReference type="AlphaFoldDB" id="A0A8X6J0C7"/>
<name>A0A8X6J0C7_NEPPI</name>
<organism evidence="2 3">
    <name type="scientific">Nephila pilipes</name>
    <name type="common">Giant wood spider</name>
    <name type="synonym">Nephila maculata</name>
    <dbReference type="NCBI Taxonomy" id="299642"/>
    <lineage>
        <taxon>Eukaryota</taxon>
        <taxon>Metazoa</taxon>
        <taxon>Ecdysozoa</taxon>
        <taxon>Arthropoda</taxon>
        <taxon>Chelicerata</taxon>
        <taxon>Arachnida</taxon>
        <taxon>Araneae</taxon>
        <taxon>Araneomorphae</taxon>
        <taxon>Entelegynae</taxon>
        <taxon>Araneoidea</taxon>
        <taxon>Nephilidae</taxon>
        <taxon>Nephila</taxon>
    </lineage>
</organism>
<protein>
    <submittedName>
        <fullName evidence="2">Uncharacterized protein</fullName>
    </submittedName>
</protein>
<proteinExistence type="predicted"/>
<feature type="compositionally biased region" description="Basic and acidic residues" evidence="1">
    <location>
        <begin position="120"/>
        <end position="134"/>
    </location>
</feature>
<keyword evidence="3" id="KW-1185">Reference proteome</keyword>
<feature type="region of interest" description="Disordered" evidence="1">
    <location>
        <begin position="120"/>
        <end position="156"/>
    </location>
</feature>